<dbReference type="Gene3D" id="1.20.1260.10">
    <property type="match status" value="1"/>
</dbReference>
<feature type="domain" description="DUF305" evidence="2">
    <location>
        <begin position="32"/>
        <end position="120"/>
    </location>
</feature>
<dbReference type="PROSITE" id="PS51257">
    <property type="entry name" value="PROKAR_LIPOPROTEIN"/>
    <property type="match status" value="1"/>
</dbReference>
<gene>
    <name evidence="3" type="ORF">SAMN06265348_106115</name>
</gene>
<reference evidence="3 4" key="1">
    <citation type="submission" date="2017-05" db="EMBL/GenBank/DDBJ databases">
        <authorList>
            <person name="Varghese N."/>
            <person name="Submissions S."/>
        </authorList>
    </citation>
    <scope>NUCLEOTIDE SEQUENCE [LARGE SCALE GENOMIC DNA]</scope>
    <source>
        <strain evidence="3 4">DSM 19036</strain>
    </source>
</reference>
<organism evidence="3 4">
    <name type="scientific">Pedobacter westerhofensis</name>
    <dbReference type="NCBI Taxonomy" id="425512"/>
    <lineage>
        <taxon>Bacteria</taxon>
        <taxon>Pseudomonadati</taxon>
        <taxon>Bacteroidota</taxon>
        <taxon>Sphingobacteriia</taxon>
        <taxon>Sphingobacteriales</taxon>
        <taxon>Sphingobacteriaceae</taxon>
        <taxon>Pedobacter</taxon>
    </lineage>
</organism>
<evidence type="ECO:0000313" key="3">
    <source>
        <dbReference type="EMBL" id="SMO74455.1"/>
    </source>
</evidence>
<dbReference type="Proteomes" id="UP000320300">
    <property type="component" value="Unassembled WGS sequence"/>
</dbReference>
<accession>A0A521DS87</accession>
<dbReference type="OrthoDB" id="8603558at2"/>
<evidence type="ECO:0000256" key="1">
    <source>
        <dbReference type="SAM" id="MobiDB-lite"/>
    </source>
</evidence>
<dbReference type="RefSeq" id="WP_056095342.1">
    <property type="nucleotide sequence ID" value="NZ_CBCSJO010000006.1"/>
</dbReference>
<dbReference type="InterPro" id="IPR005183">
    <property type="entry name" value="DUF305_CopM-like"/>
</dbReference>
<proteinExistence type="predicted"/>
<evidence type="ECO:0000313" key="4">
    <source>
        <dbReference type="Proteomes" id="UP000320300"/>
    </source>
</evidence>
<dbReference type="EMBL" id="FXTN01000006">
    <property type="protein sequence ID" value="SMO74455.1"/>
    <property type="molecule type" value="Genomic_DNA"/>
</dbReference>
<evidence type="ECO:0000259" key="2">
    <source>
        <dbReference type="Pfam" id="PF03713"/>
    </source>
</evidence>
<sequence>MKNKLIMPLIAIAAIVVSCQNQQSSSQTNDSLMNGDSSAHAMSTTKSNMADSSIMFSMNQMMENMHKMEKSGNADHDLAASLQEHHKGAVDMAEAEPMFKSMATKMIADQTKEIQEFENWQAGHK</sequence>
<dbReference type="Pfam" id="PF03713">
    <property type="entry name" value="DUF305"/>
    <property type="match status" value="1"/>
</dbReference>
<dbReference type="InterPro" id="IPR012347">
    <property type="entry name" value="Ferritin-like"/>
</dbReference>
<name>A0A521DS87_9SPHI</name>
<keyword evidence="4" id="KW-1185">Reference proteome</keyword>
<protein>
    <recommendedName>
        <fullName evidence="2">DUF305 domain-containing protein</fullName>
    </recommendedName>
</protein>
<feature type="compositionally biased region" description="Polar residues" evidence="1">
    <location>
        <begin position="28"/>
        <end position="46"/>
    </location>
</feature>
<feature type="region of interest" description="Disordered" evidence="1">
    <location>
        <begin position="25"/>
        <end position="46"/>
    </location>
</feature>
<dbReference type="AlphaFoldDB" id="A0A521DS87"/>